<keyword evidence="2" id="KW-1133">Transmembrane helix</keyword>
<keyword evidence="2" id="KW-0812">Transmembrane</keyword>
<evidence type="ECO:0000313" key="3">
    <source>
        <dbReference type="EMBL" id="KAF3966942.1"/>
    </source>
</evidence>
<gene>
    <name evidence="3" type="ORF">CMV_009001</name>
</gene>
<organism evidence="3 4">
    <name type="scientific">Castanea mollissima</name>
    <name type="common">Chinese chestnut</name>
    <dbReference type="NCBI Taxonomy" id="60419"/>
    <lineage>
        <taxon>Eukaryota</taxon>
        <taxon>Viridiplantae</taxon>
        <taxon>Streptophyta</taxon>
        <taxon>Embryophyta</taxon>
        <taxon>Tracheophyta</taxon>
        <taxon>Spermatophyta</taxon>
        <taxon>Magnoliopsida</taxon>
        <taxon>eudicotyledons</taxon>
        <taxon>Gunneridae</taxon>
        <taxon>Pentapetalae</taxon>
        <taxon>rosids</taxon>
        <taxon>fabids</taxon>
        <taxon>Fagales</taxon>
        <taxon>Fagaceae</taxon>
        <taxon>Castanea</taxon>
    </lineage>
</organism>
<dbReference type="OrthoDB" id="1932537at2759"/>
<evidence type="ECO:0000256" key="2">
    <source>
        <dbReference type="SAM" id="Phobius"/>
    </source>
</evidence>
<feature type="transmembrane region" description="Helical" evidence="2">
    <location>
        <begin position="205"/>
        <end position="227"/>
    </location>
</feature>
<keyword evidence="2" id="KW-0472">Membrane</keyword>
<dbReference type="Proteomes" id="UP000737018">
    <property type="component" value="Unassembled WGS sequence"/>
</dbReference>
<feature type="transmembrane region" description="Helical" evidence="2">
    <location>
        <begin position="100"/>
        <end position="119"/>
    </location>
</feature>
<protein>
    <submittedName>
        <fullName evidence="3">Uncharacterized protein</fullName>
    </submittedName>
</protein>
<dbReference type="EMBL" id="JRKL02000969">
    <property type="protein sequence ID" value="KAF3966942.1"/>
    <property type="molecule type" value="Genomic_DNA"/>
</dbReference>
<dbReference type="GO" id="GO:0010228">
    <property type="term" value="P:vegetative to reproductive phase transition of meristem"/>
    <property type="evidence" value="ECO:0007669"/>
    <property type="project" value="TreeGrafter"/>
</dbReference>
<sequence length="547" mass="61828">MEVPVGFLRKLWSFLSFLPFFLLLLLLGLLKAALVGPVVVGIIFIGNSAVIIGLWTAHFVWTYYCVAKTKKLGLVLKILVLVSLPVPLVLWPIFGIVGCLLGGVGYGFFAPLLATFEAVGENVTEKFYHCFVDGCWSTIKGACIVVQDFTDFCFHSYFSYMDELIEKVLPDEKPMDINCSLEKPLHATQGLEEATRRLDWQRRAILGDGAVIISIISSFFLGLYSGVIVHQEDSLQMGLAYIVSVVSLFDEYVNDLLYLREGSCLPRPKYRKNMSPSPQREKLGNNGDNDSKNGKESSYNSKLISERSRTLKWGIQQYKPVQVWDWLFKSCEVNGRILLRDGLLTPKDIEECILKGNCKKLGIKLPAWSILQCLLASAKSNSSGLVISDDVELTRMNVPRDKVFEWFIGPLLIMKEQLKKLQLNENEEMCLRELVMTCKNEKPEEWDDTEFASSDKVRRAQLQSIIRRLQGILASMSRVPTFRRRFRNLVNVLYIGAIQEDASGNHMGGILKAKYGNKSCNQSEDKKEIDETINKGDDKARDCENLV</sequence>
<dbReference type="PANTHER" id="PTHR31133">
    <property type="entry name" value="MEMBRANE PROTEIN"/>
    <property type="match status" value="1"/>
</dbReference>
<reference evidence="3" key="1">
    <citation type="submission" date="2020-03" db="EMBL/GenBank/DDBJ databases">
        <title>Castanea mollissima Vanexum genome sequencing.</title>
        <authorList>
            <person name="Staton M."/>
        </authorList>
    </citation>
    <scope>NUCLEOTIDE SEQUENCE</scope>
    <source>
        <tissue evidence="3">Leaf</tissue>
    </source>
</reference>
<dbReference type="PANTHER" id="PTHR31133:SF2">
    <property type="entry name" value="EXPRESSED PROTEIN"/>
    <property type="match status" value="1"/>
</dbReference>
<evidence type="ECO:0000313" key="4">
    <source>
        <dbReference type="Proteomes" id="UP000737018"/>
    </source>
</evidence>
<feature type="transmembrane region" description="Helical" evidence="2">
    <location>
        <begin position="42"/>
        <end position="67"/>
    </location>
</feature>
<keyword evidence="4" id="KW-1185">Reference proteome</keyword>
<comment type="caution">
    <text evidence="3">The sequence shown here is derived from an EMBL/GenBank/DDBJ whole genome shotgun (WGS) entry which is preliminary data.</text>
</comment>
<dbReference type="AlphaFoldDB" id="A0A8J4VRD4"/>
<proteinExistence type="predicted"/>
<feature type="transmembrane region" description="Helical" evidence="2">
    <location>
        <begin position="74"/>
        <end position="94"/>
    </location>
</feature>
<feature type="region of interest" description="Disordered" evidence="1">
    <location>
        <begin position="269"/>
        <end position="300"/>
    </location>
</feature>
<name>A0A8J4VRD4_9ROSI</name>
<feature type="compositionally biased region" description="Basic and acidic residues" evidence="1">
    <location>
        <begin position="279"/>
        <end position="295"/>
    </location>
</feature>
<dbReference type="InterPro" id="IPR040229">
    <property type="entry name" value="At3g27390-like"/>
</dbReference>
<evidence type="ECO:0000256" key="1">
    <source>
        <dbReference type="SAM" id="MobiDB-lite"/>
    </source>
</evidence>
<accession>A0A8J4VRD4</accession>